<comment type="caution">
    <text evidence="3">The sequence shown here is derived from an EMBL/GenBank/DDBJ whole genome shotgun (WGS) entry which is preliminary data.</text>
</comment>
<dbReference type="Pfam" id="PF13371">
    <property type="entry name" value="TPR_9"/>
    <property type="match status" value="1"/>
</dbReference>
<dbReference type="EMBL" id="JACXWD010000005">
    <property type="protein sequence ID" value="MBD3867065.1"/>
    <property type="molecule type" value="Genomic_DNA"/>
</dbReference>
<organism evidence="3 4">
    <name type="scientific">Candidatus Polarisedimenticola svalbardensis</name>
    <dbReference type="NCBI Taxonomy" id="2886004"/>
    <lineage>
        <taxon>Bacteria</taxon>
        <taxon>Pseudomonadati</taxon>
        <taxon>Acidobacteriota</taxon>
        <taxon>Candidatus Polarisedimenticolia</taxon>
        <taxon>Candidatus Polarisedimenticolales</taxon>
        <taxon>Candidatus Polarisedimenticolaceae</taxon>
        <taxon>Candidatus Polarisedimenticola</taxon>
    </lineage>
</organism>
<evidence type="ECO:0000313" key="3">
    <source>
        <dbReference type="EMBL" id="MBD3867065.1"/>
    </source>
</evidence>
<dbReference type="PANTHER" id="PTHR31350:SF21">
    <property type="entry name" value="F-BOX ONLY PROTEIN 21"/>
    <property type="match status" value="1"/>
</dbReference>
<feature type="domain" description="Protein SirB1 N-terminal" evidence="2">
    <location>
        <begin position="53"/>
        <end position="201"/>
    </location>
</feature>
<gene>
    <name evidence="3" type="ORF">IFK94_02980</name>
</gene>
<dbReference type="Proteomes" id="UP000648239">
    <property type="component" value="Unassembled WGS sequence"/>
</dbReference>
<evidence type="ECO:0000256" key="1">
    <source>
        <dbReference type="ARBA" id="ARBA00007100"/>
    </source>
</evidence>
<comment type="similarity">
    <text evidence="1">Belongs to the UPF0162 family.</text>
</comment>
<sequence>MDPWTATEDPRREKFAGLLEQGGPAGLVQGALLIAAGEYPDLDLDREMSRISEIGSETARRIAGMENGGNPFARLEVIRAYLFDELGFHGNAGDYEDPRNSFLNQVMDRRTGIPLTLSIIFIEIARAAGFESRGIALPGHFIARVDLDGRTILVDPFGGGRVLTREDCRALVVRSTGRASLFRPEILDGASTTRILTRLLRNLKRIFLSREDYPRALAVVDMLLVTTSGEPMETRDRGILMSHLGRVHEAISDLESYLHHRPTALDLESIRGRLDWLRQRSPNPTQNSP</sequence>
<protein>
    <submittedName>
        <fullName evidence="3">Tetratricopeptide repeat protein</fullName>
    </submittedName>
</protein>
<dbReference type="PANTHER" id="PTHR31350">
    <property type="entry name" value="SI:DKEY-261L7.2"/>
    <property type="match status" value="1"/>
</dbReference>
<evidence type="ECO:0000313" key="4">
    <source>
        <dbReference type="Proteomes" id="UP000648239"/>
    </source>
</evidence>
<evidence type="ECO:0000259" key="2">
    <source>
        <dbReference type="Pfam" id="PF13369"/>
    </source>
</evidence>
<reference evidence="3 4" key="1">
    <citation type="submission" date="2020-08" db="EMBL/GenBank/DDBJ databases">
        <title>Acidobacteriota in marine sediments use diverse sulfur dissimilation pathways.</title>
        <authorList>
            <person name="Wasmund K."/>
        </authorList>
    </citation>
    <scope>NUCLEOTIDE SEQUENCE [LARGE SCALE GENOMIC DNA]</scope>
    <source>
        <strain evidence="3">MAG AM4</strain>
    </source>
</reference>
<proteinExistence type="inferred from homology"/>
<dbReference type="InterPro" id="IPR032698">
    <property type="entry name" value="SirB1_N"/>
</dbReference>
<accession>A0A8J7C1C8</accession>
<name>A0A8J7C1C8_9BACT</name>
<dbReference type="Pfam" id="PF13369">
    <property type="entry name" value="Transglut_core2"/>
    <property type="match status" value="1"/>
</dbReference>
<dbReference type="AlphaFoldDB" id="A0A8J7C1C8"/>